<gene>
    <name evidence="2" type="ORF">H6P81_014401</name>
</gene>
<proteinExistence type="predicted"/>
<protein>
    <recommendedName>
        <fullName evidence="4">UAP56-interacting factor</fullName>
    </recommendedName>
</protein>
<evidence type="ECO:0000256" key="1">
    <source>
        <dbReference type="SAM" id="MobiDB-lite"/>
    </source>
</evidence>
<keyword evidence="3" id="KW-1185">Reference proteome</keyword>
<dbReference type="PANTHER" id="PTHR36048:SF1">
    <property type="entry name" value="RIBOSOME MATURATION FACTOR"/>
    <property type="match status" value="1"/>
</dbReference>
<sequence length="194" mass="21785">MDMTLDDIIKMSKKPLSKTRNMQIPNKNRRFLNGGSFQGNAAKVQRFMDSRTSLRQGVLAQRRSNFRGNQFPLTTEVAKKAAVAVAPIRNRAFTRPRVGTWNRPRVPSVPVIRKAAPEDSLAGTQAKVVPKQRPQTLDSLFADMKEQRMKALSRQLGNNQRNSRPPIRRGYQGRGAGGRPTNGGAFVSRNKFNR</sequence>
<reference evidence="2 3" key="1">
    <citation type="submission" date="2021-07" db="EMBL/GenBank/DDBJ databases">
        <title>The Aristolochia fimbriata genome: insights into angiosperm evolution, floral development and chemical biosynthesis.</title>
        <authorList>
            <person name="Jiao Y."/>
        </authorList>
    </citation>
    <scope>NUCLEOTIDE SEQUENCE [LARGE SCALE GENOMIC DNA]</scope>
    <source>
        <strain evidence="2">IBCAS-2021</strain>
        <tissue evidence="2">Leaf</tissue>
    </source>
</reference>
<feature type="compositionally biased region" description="Gly residues" evidence="1">
    <location>
        <begin position="172"/>
        <end position="181"/>
    </location>
</feature>
<dbReference type="EMBL" id="JAINDJ010000005">
    <property type="protein sequence ID" value="KAG9448273.1"/>
    <property type="molecule type" value="Genomic_DNA"/>
</dbReference>
<dbReference type="AlphaFoldDB" id="A0AAV7EHM9"/>
<dbReference type="Proteomes" id="UP000825729">
    <property type="component" value="Unassembled WGS sequence"/>
</dbReference>
<evidence type="ECO:0008006" key="4">
    <source>
        <dbReference type="Google" id="ProtNLM"/>
    </source>
</evidence>
<dbReference type="PANTHER" id="PTHR36048">
    <property type="entry name" value="RIBOSOME MATURATION FACTOR"/>
    <property type="match status" value="1"/>
</dbReference>
<accession>A0AAV7EHM9</accession>
<comment type="caution">
    <text evidence="2">The sequence shown here is derived from an EMBL/GenBank/DDBJ whole genome shotgun (WGS) entry which is preliminary data.</text>
</comment>
<evidence type="ECO:0000313" key="3">
    <source>
        <dbReference type="Proteomes" id="UP000825729"/>
    </source>
</evidence>
<evidence type="ECO:0000313" key="2">
    <source>
        <dbReference type="EMBL" id="KAG9448273.1"/>
    </source>
</evidence>
<feature type="region of interest" description="Disordered" evidence="1">
    <location>
        <begin position="153"/>
        <end position="194"/>
    </location>
</feature>
<name>A0AAV7EHM9_ARIFI</name>
<organism evidence="2 3">
    <name type="scientific">Aristolochia fimbriata</name>
    <name type="common">White veined hardy Dutchman's pipe vine</name>
    <dbReference type="NCBI Taxonomy" id="158543"/>
    <lineage>
        <taxon>Eukaryota</taxon>
        <taxon>Viridiplantae</taxon>
        <taxon>Streptophyta</taxon>
        <taxon>Embryophyta</taxon>
        <taxon>Tracheophyta</taxon>
        <taxon>Spermatophyta</taxon>
        <taxon>Magnoliopsida</taxon>
        <taxon>Magnoliidae</taxon>
        <taxon>Piperales</taxon>
        <taxon>Aristolochiaceae</taxon>
        <taxon>Aristolochia</taxon>
    </lineage>
</organism>